<keyword evidence="6" id="KW-0539">Nucleus</keyword>
<dbReference type="InterPro" id="IPR001138">
    <property type="entry name" value="Zn2Cys6_DnaBD"/>
</dbReference>
<protein>
    <recommendedName>
        <fullName evidence="7">Zn(2)-C6 fungal-type domain-containing protein</fullName>
    </recommendedName>
</protein>
<dbReference type="OrthoDB" id="2593732at2759"/>
<keyword evidence="1" id="KW-0479">Metal-binding</keyword>
<dbReference type="InterPro" id="IPR021858">
    <property type="entry name" value="Fun_TF"/>
</dbReference>
<dbReference type="EMBL" id="ML732340">
    <property type="protein sequence ID" value="KAB8069455.1"/>
    <property type="molecule type" value="Genomic_DNA"/>
</dbReference>
<gene>
    <name evidence="8" type="ORF">BDV29DRAFT_182664</name>
</gene>
<evidence type="ECO:0000313" key="9">
    <source>
        <dbReference type="Proteomes" id="UP000326565"/>
    </source>
</evidence>
<dbReference type="Pfam" id="PF00172">
    <property type="entry name" value="Zn_clus"/>
    <property type="match status" value="1"/>
</dbReference>
<evidence type="ECO:0000259" key="7">
    <source>
        <dbReference type="PROSITE" id="PS50048"/>
    </source>
</evidence>
<dbReference type="GO" id="GO:0003677">
    <property type="term" value="F:DNA binding"/>
    <property type="evidence" value="ECO:0007669"/>
    <property type="project" value="UniProtKB-KW"/>
</dbReference>
<sequence>MAEILPRRTRASKPKVKSGCLTCKERHVKCDEGKPQCTRCISSGWKCDGYLDPFRQQSFNDRERPSVSLEMSPYAAHDCRHALNFRQYVAFRVSSPLYHEIWTQTIPLLSDSLPAVRYAMLALSSQYDFLVNEKGISYSYLAKKKVSQYSSQQYGKAIKRIIQILDSQANFRETLSEILVTCLLLISYELLRGCGTAALTHLDGAIYLCSLPAARSRNFTLGSLSSADAVLTAMDLIERAFLELELQATAFVGARIPRLVLSKLYRPTNSPCSSLMAARDSLSAIEVRVFQFIRHVATKWKYYKPKQRSPTEDFQSDIYGLNSAIYERNILLGDLQEWESSFEAFIKGISPSNLSSSRHFASDCRRIETNSTLLLSFLTTFIMLSTSLEPEEATYDLFFIKFTKIVTLAEEILARRFLEEHPSNCSCWERKSFDCSIFQLDMCVVFPLYFTALKCRDHRTRVHSLSLLRRSGREGVWDGELMALVAERVIICEEATAQVLHNLRFDEGKCFEDSIQGPETIPEFARVHGTSIDLDGSRIKLSCSRRIPLIGDVTRWEYLKFTLFPRTSDIP</sequence>
<dbReference type="GO" id="GO:0008270">
    <property type="term" value="F:zinc ion binding"/>
    <property type="evidence" value="ECO:0007669"/>
    <property type="project" value="InterPro"/>
</dbReference>
<evidence type="ECO:0000256" key="3">
    <source>
        <dbReference type="ARBA" id="ARBA00023015"/>
    </source>
</evidence>
<evidence type="ECO:0000256" key="6">
    <source>
        <dbReference type="ARBA" id="ARBA00023242"/>
    </source>
</evidence>
<keyword evidence="4" id="KW-0238">DNA-binding</keyword>
<dbReference type="Gene3D" id="4.10.240.10">
    <property type="entry name" value="Zn(2)-C6 fungal-type DNA-binding domain"/>
    <property type="match status" value="1"/>
</dbReference>
<keyword evidence="3" id="KW-0805">Transcription regulation</keyword>
<name>A0A5N5WNU1_9EURO</name>
<evidence type="ECO:0000256" key="4">
    <source>
        <dbReference type="ARBA" id="ARBA00023125"/>
    </source>
</evidence>
<dbReference type="PROSITE" id="PS50048">
    <property type="entry name" value="ZN2_CY6_FUNGAL_2"/>
    <property type="match status" value="1"/>
</dbReference>
<reference evidence="8 9" key="1">
    <citation type="submission" date="2019-04" db="EMBL/GenBank/DDBJ databases">
        <title>Friends and foes A comparative genomics study of 23 Aspergillus species from section Flavi.</title>
        <authorList>
            <consortium name="DOE Joint Genome Institute"/>
            <person name="Kjaerbolling I."/>
            <person name="Vesth T."/>
            <person name="Frisvad J.C."/>
            <person name="Nybo J.L."/>
            <person name="Theobald S."/>
            <person name="Kildgaard S."/>
            <person name="Isbrandt T."/>
            <person name="Kuo A."/>
            <person name="Sato A."/>
            <person name="Lyhne E.K."/>
            <person name="Kogle M.E."/>
            <person name="Wiebenga A."/>
            <person name="Kun R.S."/>
            <person name="Lubbers R.J."/>
            <person name="Makela M.R."/>
            <person name="Barry K."/>
            <person name="Chovatia M."/>
            <person name="Clum A."/>
            <person name="Daum C."/>
            <person name="Haridas S."/>
            <person name="He G."/>
            <person name="LaButti K."/>
            <person name="Lipzen A."/>
            <person name="Mondo S."/>
            <person name="Riley R."/>
            <person name="Salamov A."/>
            <person name="Simmons B.A."/>
            <person name="Magnuson J.K."/>
            <person name="Henrissat B."/>
            <person name="Mortensen U.H."/>
            <person name="Larsen T.O."/>
            <person name="Devries R.P."/>
            <person name="Grigoriev I.V."/>
            <person name="Machida M."/>
            <person name="Baker S.E."/>
            <person name="Andersen M.R."/>
        </authorList>
    </citation>
    <scope>NUCLEOTIDE SEQUENCE [LARGE SCALE GENOMIC DNA]</scope>
    <source>
        <strain evidence="8 9">CBS 151.66</strain>
    </source>
</reference>
<accession>A0A5N5WNU1</accession>
<dbReference type="PANTHER" id="PTHR36206">
    <property type="entry name" value="ASPERCRYPTIN BIOSYNTHESIS CLUSTER-SPECIFIC TRANSCRIPTION REGULATOR ATNN-RELATED"/>
    <property type="match status" value="1"/>
</dbReference>
<organism evidence="8 9">
    <name type="scientific">Aspergillus leporis</name>
    <dbReference type="NCBI Taxonomy" id="41062"/>
    <lineage>
        <taxon>Eukaryota</taxon>
        <taxon>Fungi</taxon>
        <taxon>Dikarya</taxon>
        <taxon>Ascomycota</taxon>
        <taxon>Pezizomycotina</taxon>
        <taxon>Eurotiomycetes</taxon>
        <taxon>Eurotiomycetidae</taxon>
        <taxon>Eurotiales</taxon>
        <taxon>Aspergillaceae</taxon>
        <taxon>Aspergillus</taxon>
        <taxon>Aspergillus subgen. Circumdati</taxon>
    </lineage>
</organism>
<keyword evidence="2" id="KW-0862">Zinc</keyword>
<proteinExistence type="predicted"/>
<evidence type="ECO:0000256" key="2">
    <source>
        <dbReference type="ARBA" id="ARBA00022833"/>
    </source>
</evidence>
<dbReference type="GO" id="GO:0000981">
    <property type="term" value="F:DNA-binding transcription factor activity, RNA polymerase II-specific"/>
    <property type="evidence" value="ECO:0007669"/>
    <property type="project" value="InterPro"/>
</dbReference>
<dbReference type="SUPFAM" id="SSF57701">
    <property type="entry name" value="Zn2/Cys6 DNA-binding domain"/>
    <property type="match status" value="1"/>
</dbReference>
<dbReference type="SMART" id="SM00066">
    <property type="entry name" value="GAL4"/>
    <property type="match status" value="1"/>
</dbReference>
<keyword evidence="5" id="KW-0804">Transcription</keyword>
<evidence type="ECO:0000313" key="8">
    <source>
        <dbReference type="EMBL" id="KAB8069455.1"/>
    </source>
</evidence>
<dbReference type="Proteomes" id="UP000326565">
    <property type="component" value="Unassembled WGS sequence"/>
</dbReference>
<dbReference type="InterPro" id="IPR052360">
    <property type="entry name" value="Transcr_Regulatory_Proteins"/>
</dbReference>
<keyword evidence="9" id="KW-1185">Reference proteome</keyword>
<dbReference type="PANTHER" id="PTHR36206:SF12">
    <property type="entry name" value="ASPERCRYPTIN BIOSYNTHESIS CLUSTER-SPECIFIC TRANSCRIPTION REGULATOR ATNN-RELATED"/>
    <property type="match status" value="1"/>
</dbReference>
<dbReference type="InterPro" id="IPR036864">
    <property type="entry name" value="Zn2-C6_fun-type_DNA-bd_sf"/>
</dbReference>
<dbReference type="CDD" id="cd00067">
    <property type="entry name" value="GAL4"/>
    <property type="match status" value="1"/>
</dbReference>
<dbReference type="PROSITE" id="PS00463">
    <property type="entry name" value="ZN2_CY6_FUNGAL_1"/>
    <property type="match status" value="1"/>
</dbReference>
<evidence type="ECO:0000256" key="5">
    <source>
        <dbReference type="ARBA" id="ARBA00023163"/>
    </source>
</evidence>
<dbReference type="GO" id="GO:0009893">
    <property type="term" value="P:positive regulation of metabolic process"/>
    <property type="evidence" value="ECO:0007669"/>
    <property type="project" value="UniProtKB-ARBA"/>
</dbReference>
<evidence type="ECO:0000256" key="1">
    <source>
        <dbReference type="ARBA" id="ARBA00022723"/>
    </source>
</evidence>
<dbReference type="Pfam" id="PF11951">
    <property type="entry name" value="Fungal_trans_2"/>
    <property type="match status" value="1"/>
</dbReference>
<feature type="domain" description="Zn(2)-C6 fungal-type" evidence="7">
    <location>
        <begin position="19"/>
        <end position="47"/>
    </location>
</feature>
<dbReference type="AlphaFoldDB" id="A0A5N5WNU1"/>